<reference evidence="2" key="2">
    <citation type="submission" date="2020-10" db="EMBL/GenBank/DDBJ databases">
        <authorList>
            <person name="Scholz U."/>
            <person name="Mascher M."/>
            <person name="Fiebig A."/>
        </authorList>
    </citation>
    <scope>NUCLEOTIDE SEQUENCE [LARGE SCALE GENOMIC DNA]</scope>
    <source>
        <strain evidence="2">cv. Morex</strain>
    </source>
</reference>
<dbReference type="InterPro" id="IPR036397">
    <property type="entry name" value="RNaseH_sf"/>
</dbReference>
<dbReference type="PANTHER" id="PTHR47074:SF73">
    <property type="entry name" value="OS04G0448401 PROTEIN"/>
    <property type="match status" value="1"/>
</dbReference>
<dbReference type="Gramene" id="HORVU.MOREX.r3.5HG0516260.1">
    <property type="protein sequence ID" value="HORVU.MOREX.r3.5HG0516260.1.CDS1"/>
    <property type="gene ID" value="HORVU.MOREX.r3.5HG0516260"/>
</dbReference>
<evidence type="ECO:0000313" key="3">
    <source>
        <dbReference type="Proteomes" id="UP000011116"/>
    </source>
</evidence>
<feature type="domain" description="RNase H type-1" evidence="1">
    <location>
        <begin position="44"/>
        <end position="166"/>
    </location>
</feature>
<dbReference type="InterPro" id="IPR012337">
    <property type="entry name" value="RNaseH-like_sf"/>
</dbReference>
<dbReference type="PANTHER" id="PTHR47074">
    <property type="entry name" value="BNAC02G40300D PROTEIN"/>
    <property type="match status" value="1"/>
</dbReference>
<organism evidence="2 3">
    <name type="scientific">Hordeum vulgare subsp. vulgare</name>
    <name type="common">Domesticated barley</name>
    <dbReference type="NCBI Taxonomy" id="112509"/>
    <lineage>
        <taxon>Eukaryota</taxon>
        <taxon>Viridiplantae</taxon>
        <taxon>Streptophyta</taxon>
        <taxon>Embryophyta</taxon>
        <taxon>Tracheophyta</taxon>
        <taxon>Spermatophyta</taxon>
        <taxon>Magnoliopsida</taxon>
        <taxon>Liliopsida</taxon>
        <taxon>Poales</taxon>
        <taxon>Poaceae</taxon>
        <taxon>BOP clade</taxon>
        <taxon>Pooideae</taxon>
        <taxon>Triticodae</taxon>
        <taxon>Triticeae</taxon>
        <taxon>Hordeinae</taxon>
        <taxon>Hordeum</taxon>
    </lineage>
</organism>
<dbReference type="SUPFAM" id="SSF53098">
    <property type="entry name" value="Ribonuclease H-like"/>
    <property type="match status" value="1"/>
</dbReference>
<dbReference type="Proteomes" id="UP000011116">
    <property type="component" value="Chromosome 5H"/>
</dbReference>
<keyword evidence="3" id="KW-1185">Reference proteome</keyword>
<dbReference type="Pfam" id="PF13456">
    <property type="entry name" value="RVT_3"/>
    <property type="match status" value="1"/>
</dbReference>
<evidence type="ECO:0000313" key="2">
    <source>
        <dbReference type="EnsemblPlants" id="HORVU.MOREX.r3.5HG0516260.1.CDS1"/>
    </source>
</evidence>
<accession>A0A8I6XT90</accession>
<dbReference type="Gene3D" id="3.30.420.10">
    <property type="entry name" value="Ribonuclease H-like superfamily/Ribonuclease H"/>
    <property type="match status" value="1"/>
</dbReference>
<dbReference type="InterPro" id="IPR052929">
    <property type="entry name" value="RNase_H-like_EbsB-rel"/>
</dbReference>
<dbReference type="InterPro" id="IPR002156">
    <property type="entry name" value="RNaseH_domain"/>
</dbReference>
<dbReference type="GO" id="GO:0003676">
    <property type="term" value="F:nucleic acid binding"/>
    <property type="evidence" value="ECO:0007669"/>
    <property type="project" value="InterPro"/>
</dbReference>
<dbReference type="AlphaFoldDB" id="A0A8I6XT90"/>
<reference evidence="3" key="1">
    <citation type="journal article" date="2012" name="Nature">
        <title>A physical, genetic and functional sequence assembly of the barley genome.</title>
        <authorList>
            <consortium name="The International Barley Genome Sequencing Consortium"/>
            <person name="Mayer K.F."/>
            <person name="Waugh R."/>
            <person name="Brown J.W."/>
            <person name="Schulman A."/>
            <person name="Langridge P."/>
            <person name="Platzer M."/>
            <person name="Fincher G.B."/>
            <person name="Muehlbauer G.J."/>
            <person name="Sato K."/>
            <person name="Close T.J."/>
            <person name="Wise R.P."/>
            <person name="Stein N."/>
        </authorList>
    </citation>
    <scope>NUCLEOTIDE SEQUENCE [LARGE SCALE GENOMIC DNA]</scope>
    <source>
        <strain evidence="3">cv. Morex</strain>
    </source>
</reference>
<dbReference type="GO" id="GO:0004523">
    <property type="term" value="F:RNA-DNA hybrid ribonuclease activity"/>
    <property type="evidence" value="ECO:0007669"/>
    <property type="project" value="InterPro"/>
</dbReference>
<proteinExistence type="predicted"/>
<protein>
    <recommendedName>
        <fullName evidence="1">RNase H type-1 domain-containing protein</fullName>
    </recommendedName>
</protein>
<evidence type="ECO:0000259" key="1">
    <source>
        <dbReference type="Pfam" id="PF13456"/>
    </source>
</evidence>
<dbReference type="InterPro" id="IPR044730">
    <property type="entry name" value="RNase_H-like_dom_plant"/>
</dbReference>
<name>A0A8I6XT90_HORVV</name>
<sequence>MGKIKTYVEFILLYNFRSTISTRREHQTTIPKWSPSPARSVLVNVDAASFAQTKRIGIGVVIRNHLGLVLAASRRFVDYVDNLELGEAIAMRHALTFGEETGFQQIIVASHCASLVSKVKSGKKGRSQIGAIVFNIKRRAPKFMSCNFAHVSRPCNEAAHVVAKSAEHDVGSCWFNVSPDFIRDIAGTEQISE</sequence>
<dbReference type="CDD" id="cd06222">
    <property type="entry name" value="RNase_H_like"/>
    <property type="match status" value="1"/>
</dbReference>
<reference evidence="2" key="3">
    <citation type="submission" date="2022-01" db="UniProtKB">
        <authorList>
            <consortium name="EnsemblPlants"/>
        </authorList>
    </citation>
    <scope>IDENTIFICATION</scope>
    <source>
        <strain evidence="2">subsp. vulgare</strain>
    </source>
</reference>
<dbReference type="SMR" id="A0A8I6XT90"/>
<dbReference type="EnsemblPlants" id="HORVU.MOREX.r3.5HG0516260.1">
    <property type="protein sequence ID" value="HORVU.MOREX.r3.5HG0516260.1.CDS1"/>
    <property type="gene ID" value="HORVU.MOREX.r3.5HG0516260"/>
</dbReference>